<dbReference type="InterPro" id="IPR000407">
    <property type="entry name" value="GDA1_CD39_NTPase"/>
</dbReference>
<dbReference type="CDD" id="cd24039">
    <property type="entry name" value="ASKHA_NBD_YND1-like"/>
    <property type="match status" value="1"/>
</dbReference>
<accession>A0A8H5BXX3</accession>
<dbReference type="PANTHER" id="PTHR11782">
    <property type="entry name" value="ADENOSINE/GUANOSINE DIPHOSPHATASE"/>
    <property type="match status" value="1"/>
</dbReference>
<feature type="region of interest" description="Disordered" evidence="6">
    <location>
        <begin position="615"/>
        <end position="671"/>
    </location>
</feature>
<dbReference type="GO" id="GO:0005794">
    <property type="term" value="C:Golgi apparatus"/>
    <property type="evidence" value="ECO:0007669"/>
    <property type="project" value="TreeGrafter"/>
</dbReference>
<keyword evidence="7" id="KW-0812">Transmembrane</keyword>
<keyword evidence="7" id="KW-1133">Transmembrane helix</keyword>
<dbReference type="Gene3D" id="3.30.420.150">
    <property type="entry name" value="Exopolyphosphatase. Domain 2"/>
    <property type="match status" value="1"/>
</dbReference>
<dbReference type="GO" id="GO:0016020">
    <property type="term" value="C:membrane"/>
    <property type="evidence" value="ECO:0007669"/>
    <property type="project" value="TreeGrafter"/>
</dbReference>
<keyword evidence="9" id="KW-1185">Reference proteome</keyword>
<keyword evidence="4" id="KW-0547">Nucleotide-binding</keyword>
<protein>
    <recommendedName>
        <fullName evidence="10">Golgi apyrase</fullName>
    </recommendedName>
</protein>
<evidence type="ECO:0000256" key="1">
    <source>
        <dbReference type="ARBA" id="ARBA00009283"/>
    </source>
</evidence>
<reference evidence="8 9" key="1">
    <citation type="journal article" date="2020" name="ISME J.">
        <title>Uncovering the hidden diversity of litter-decomposition mechanisms in mushroom-forming fungi.</title>
        <authorList>
            <person name="Floudas D."/>
            <person name="Bentzer J."/>
            <person name="Ahren D."/>
            <person name="Johansson T."/>
            <person name="Persson P."/>
            <person name="Tunlid A."/>
        </authorList>
    </citation>
    <scope>NUCLEOTIDE SEQUENCE [LARGE SCALE GENOMIC DNA]</scope>
    <source>
        <strain evidence="8 9">CBS 101986</strain>
    </source>
</reference>
<dbReference type="GO" id="GO:0045134">
    <property type="term" value="F:UDP phosphatase activity"/>
    <property type="evidence" value="ECO:0007669"/>
    <property type="project" value="TreeGrafter"/>
</dbReference>
<evidence type="ECO:0000313" key="9">
    <source>
        <dbReference type="Proteomes" id="UP000567179"/>
    </source>
</evidence>
<dbReference type="OrthoDB" id="6372431at2759"/>
<feature type="compositionally biased region" description="Basic residues" evidence="6">
    <location>
        <begin position="41"/>
        <end position="50"/>
    </location>
</feature>
<feature type="region of interest" description="Disordered" evidence="6">
    <location>
        <begin position="1"/>
        <end position="180"/>
    </location>
</feature>
<evidence type="ECO:0000256" key="6">
    <source>
        <dbReference type="SAM" id="MobiDB-lite"/>
    </source>
</evidence>
<gene>
    <name evidence="8" type="ORF">D9619_005267</name>
</gene>
<evidence type="ECO:0000256" key="3">
    <source>
        <dbReference type="PIRSR" id="PIRSR600407-1"/>
    </source>
</evidence>
<dbReference type="Proteomes" id="UP000567179">
    <property type="component" value="Unassembled WGS sequence"/>
</dbReference>
<keyword evidence="2 5" id="KW-0378">Hydrolase</keyword>
<name>A0A8H5BXX3_9AGAR</name>
<proteinExistence type="inferred from homology"/>
<dbReference type="GO" id="GO:0006256">
    <property type="term" value="P:UDP catabolic process"/>
    <property type="evidence" value="ECO:0007669"/>
    <property type="project" value="TreeGrafter"/>
</dbReference>
<dbReference type="GO" id="GO:0046036">
    <property type="term" value="P:CTP metabolic process"/>
    <property type="evidence" value="ECO:0007669"/>
    <property type="project" value="TreeGrafter"/>
</dbReference>
<feature type="region of interest" description="Disordered" evidence="6">
    <location>
        <begin position="322"/>
        <end position="348"/>
    </location>
</feature>
<evidence type="ECO:0000256" key="2">
    <source>
        <dbReference type="ARBA" id="ARBA00022801"/>
    </source>
</evidence>
<comment type="caution">
    <text evidence="8">The sequence shown here is derived from an EMBL/GenBank/DDBJ whole genome shotgun (WGS) entry which is preliminary data.</text>
</comment>
<dbReference type="GO" id="GO:0004382">
    <property type="term" value="F:GDP phosphatase activity"/>
    <property type="evidence" value="ECO:0007669"/>
    <property type="project" value="TreeGrafter"/>
</dbReference>
<feature type="region of interest" description="Disordered" evidence="6">
    <location>
        <begin position="492"/>
        <end position="521"/>
    </location>
</feature>
<dbReference type="Pfam" id="PF01150">
    <property type="entry name" value="GDA1_CD39"/>
    <property type="match status" value="1"/>
</dbReference>
<feature type="active site" description="Proton acceptor" evidence="3">
    <location>
        <position position="980"/>
    </location>
</feature>
<keyword evidence="4" id="KW-0067">ATP-binding</keyword>
<comment type="similarity">
    <text evidence="1 5">Belongs to the GDA1/CD39 NTPase family.</text>
</comment>
<dbReference type="PANTHER" id="PTHR11782:SF121">
    <property type="entry name" value="NUCLEOSIDE-DIPHOSPHATASE MIG-23"/>
    <property type="match status" value="1"/>
</dbReference>
<dbReference type="GO" id="GO:0005524">
    <property type="term" value="F:ATP binding"/>
    <property type="evidence" value="ECO:0007669"/>
    <property type="project" value="UniProtKB-KW"/>
</dbReference>
<feature type="compositionally biased region" description="Acidic residues" evidence="6">
    <location>
        <begin position="337"/>
        <end position="346"/>
    </location>
</feature>
<feature type="transmembrane region" description="Helical" evidence="7">
    <location>
        <begin position="1385"/>
        <end position="1404"/>
    </location>
</feature>
<dbReference type="PROSITE" id="PS01238">
    <property type="entry name" value="GDA1_CD39_NTPASE"/>
    <property type="match status" value="1"/>
</dbReference>
<keyword evidence="7" id="KW-0472">Membrane</keyword>
<dbReference type="Gene3D" id="3.30.420.40">
    <property type="match status" value="1"/>
</dbReference>
<feature type="compositionally biased region" description="Basic residues" evidence="6">
    <location>
        <begin position="374"/>
        <end position="384"/>
    </location>
</feature>
<sequence length="1565" mass="173494">MRRTSAKIAQQSFAEQLDSDDSDGGSTDGLGASATRLSRVSAKRKYSKRAKTTDASASREESKRSGSKGKGKARPPSPEAVSSPMLPPIASVPAEPSTRPRPRPVPKRSGPPLPVLAVDTAPQLLADEMSPLTSLSSVSEQGSFATEIPESPPKSFPSPTASIPAPPIPSPARASKPFPGPSKVPAWSLPKVGSYSWVLVDKRTFKVHEPEGHNTSEGDEKVWWPAKWTQRQCFQIDKHSQDNSVEVFLFGKGRGMQNVLNPSQENVLSYHDTSYLPRFLVPKFVVPSSIIDLTSPRKKPKIDRGALERKWDDAVRELKDDKERSSTIIKSSKPFEHDEDDADDSDASLPEFGKLFSNLYEATLHTATLPRAVTSKKKGKRKRGNGSDMSNYEDAGDFGAVDEDIWVPPEPEHGLDLPDELVLSRDRPSRTVDYWPAKLLEYIPPTNRKQAPRYRVTWLDDTEGIVERSWFYTMREDGFGTCKLGQFQSSFSEVQNDADDEGSPQRRPRSPSPVIQDPSPSAKEFASFGIRLQFQYTKEVLKAILANEYGPTRRKHVQFIKGGNSKQSAVKDSTSRGRMDPGEVTLLLVFIKDWCLRDETRVTPDLHVDTSLTHVDDIPTTDTTPRASSPIVVDSFPSSPPEPPPSSLPPSRIEREDSVLSDISHPGPADTLSVITEPLSELDDTLNSMSGSVALDSQDSASRVGQRIRVSRDFESLSSLQKQDYCLNMLVPEAVRQILLWRTGQRTSVSLLTPTEEEDLYERGEALVTERDWVHDIMRYRNLMNKPQQEQQLRGRALGHNRTSSGSRLRKNSIDPVCNCYDYLWRLQQQETHGSLVDISVSSLTLIYSWKDPRSMQVHHGSELAYTLPKVEKGTQDNEQWVTKVEPGLSSLEDNPEDVGTYLRPLLAHAREHVPPSLQQDTPLFLLATAGMRLLSAEKQANILLETCRFLVQHSNFRIDSPSLVGPCGSSVRIITGEEEGLFGWIAVNYLMDGFTGASQDRTTYGFLDMGGASTQIAFEPSSKNDAQTKDLVDVRLRLLGGDEIHHKVFVTTWLGYGTNQARERYIGKTISEFDATQDLKSAEADMAHHLIPDPCLPKDLQLDEQPIHLTETSTHVKERHRMIGTGSFEQCMKKTAPLLNTQKPCPDTPCLMNGVHVPPIDFSVSHFIGVSEYWYSSEHIFGLGGAYDFVEYERAASAFCSRDWADIMKEHEQSSQQHHLGGDGEVIKDGKIIGTGQWGPQVEVPRLQMQCFKAAWIANVLHEGIKMPRIVDQGGNDTTESGKVAAQAAKKGLGRPIFQSVDTVGDIAISWTLGKMVLEASKEVPPRSKASKPIVDPIDDIDDIEHFPIQPILFPTLSLGGIEHIISPHLPDSLSRDSLGFSPVLFLLYVIIIFLLVGVVFPLRRQLRSICLRSVRKFTHREDSYNTLLEEGKIGRPPSPTTPTWFNRILSFGNSKSKTKIPLSVVTQNNPAYRHMAPGSIRASPTRALSLPAETATATSTQYISRSPSPSPMFFDDSANMGGPSSLMSSRSRNGSQINLSSMTPRLGAISRANSFYQGNSEAD</sequence>
<feature type="binding site" evidence="4">
    <location>
        <begin position="1012"/>
        <end position="1016"/>
    </location>
    <ligand>
        <name>ATP</name>
        <dbReference type="ChEBI" id="CHEBI:30616"/>
    </ligand>
</feature>
<evidence type="ECO:0000256" key="4">
    <source>
        <dbReference type="PIRSR" id="PIRSR600407-2"/>
    </source>
</evidence>
<evidence type="ECO:0000256" key="7">
    <source>
        <dbReference type="SAM" id="Phobius"/>
    </source>
</evidence>
<evidence type="ECO:0000313" key="8">
    <source>
        <dbReference type="EMBL" id="KAF5331036.1"/>
    </source>
</evidence>
<feature type="compositionally biased region" description="Pro residues" evidence="6">
    <location>
        <begin position="638"/>
        <end position="648"/>
    </location>
</feature>
<dbReference type="EMBL" id="JAACJJ010000001">
    <property type="protein sequence ID" value="KAF5331036.1"/>
    <property type="molecule type" value="Genomic_DNA"/>
</dbReference>
<dbReference type="GO" id="GO:0017111">
    <property type="term" value="F:ribonucleoside triphosphate phosphatase activity"/>
    <property type="evidence" value="ECO:0007669"/>
    <property type="project" value="TreeGrafter"/>
</dbReference>
<feature type="compositionally biased region" description="Polar residues" evidence="6">
    <location>
        <begin position="131"/>
        <end position="144"/>
    </location>
</feature>
<organism evidence="8 9">
    <name type="scientific">Psilocybe cf. subviscida</name>
    <dbReference type="NCBI Taxonomy" id="2480587"/>
    <lineage>
        <taxon>Eukaryota</taxon>
        <taxon>Fungi</taxon>
        <taxon>Dikarya</taxon>
        <taxon>Basidiomycota</taxon>
        <taxon>Agaricomycotina</taxon>
        <taxon>Agaricomycetes</taxon>
        <taxon>Agaricomycetidae</taxon>
        <taxon>Agaricales</taxon>
        <taxon>Agaricineae</taxon>
        <taxon>Strophariaceae</taxon>
        <taxon>Psilocybe</taxon>
    </lineage>
</organism>
<evidence type="ECO:0008006" key="10">
    <source>
        <dbReference type="Google" id="ProtNLM"/>
    </source>
</evidence>
<evidence type="ECO:0000256" key="5">
    <source>
        <dbReference type="RuleBase" id="RU003833"/>
    </source>
</evidence>
<feature type="region of interest" description="Disordered" evidence="6">
    <location>
        <begin position="371"/>
        <end position="394"/>
    </location>
</feature>